<dbReference type="InterPro" id="IPR029154">
    <property type="entry name" value="HIBADH-like_NADP-bd"/>
</dbReference>
<dbReference type="PANTHER" id="PTHR22981:SF7">
    <property type="entry name" value="3-HYDROXYISOBUTYRATE DEHYDROGENASE, MITOCHONDRIAL"/>
    <property type="match status" value="1"/>
</dbReference>
<dbReference type="InterPro" id="IPR015815">
    <property type="entry name" value="HIBADH-related"/>
</dbReference>
<dbReference type="GO" id="GO:0051287">
    <property type="term" value="F:NAD binding"/>
    <property type="evidence" value="ECO:0007669"/>
    <property type="project" value="InterPro"/>
</dbReference>
<dbReference type="GO" id="GO:0050661">
    <property type="term" value="F:NADP binding"/>
    <property type="evidence" value="ECO:0007669"/>
    <property type="project" value="InterPro"/>
</dbReference>
<feature type="domain" description="3-hydroxyisobutyrate dehydrogenase-like NAD-binding" evidence="4">
    <location>
        <begin position="183"/>
        <end position="303"/>
    </location>
</feature>
<evidence type="ECO:0000259" key="4">
    <source>
        <dbReference type="Pfam" id="PF14833"/>
    </source>
</evidence>
<protein>
    <recommendedName>
        <fullName evidence="7">3-hydroxyisobutyrate dehydrogenase</fullName>
    </recommendedName>
</protein>
<evidence type="ECO:0000256" key="1">
    <source>
        <dbReference type="ARBA" id="ARBA00023002"/>
    </source>
</evidence>
<dbReference type="SUPFAM" id="SSF48179">
    <property type="entry name" value="6-phosphogluconate dehydrogenase C-terminal domain-like"/>
    <property type="match status" value="1"/>
</dbReference>
<dbReference type="InterPro" id="IPR013328">
    <property type="entry name" value="6PGD_dom2"/>
</dbReference>
<dbReference type="PIRSF" id="PIRSF000103">
    <property type="entry name" value="HIBADH"/>
    <property type="match status" value="1"/>
</dbReference>
<comment type="caution">
    <text evidence="5">The sequence shown here is derived from an EMBL/GenBank/DDBJ whole genome shotgun (WGS) entry which is preliminary data.</text>
</comment>
<evidence type="ECO:0000313" key="6">
    <source>
        <dbReference type="Proteomes" id="UP000054387"/>
    </source>
</evidence>
<evidence type="ECO:0000313" key="5">
    <source>
        <dbReference type="EMBL" id="KTG07741.1"/>
    </source>
</evidence>
<dbReference type="EMBL" id="LOPU01000040">
    <property type="protein sequence ID" value="KTG07741.1"/>
    <property type="molecule type" value="Genomic_DNA"/>
</dbReference>
<dbReference type="InterPro" id="IPR036291">
    <property type="entry name" value="NAD(P)-bd_dom_sf"/>
</dbReference>
<gene>
    <name evidence="5" type="ORF">AUR64_02555</name>
</gene>
<keyword evidence="2" id="KW-0520">NAD</keyword>
<accession>A0A0W1R315</accession>
<dbReference type="InterPro" id="IPR006115">
    <property type="entry name" value="6PGDH_NADP-bd"/>
</dbReference>
<dbReference type="STRING" id="1514971.AUR64_02555"/>
<evidence type="ECO:0000256" key="2">
    <source>
        <dbReference type="ARBA" id="ARBA00023027"/>
    </source>
</evidence>
<dbReference type="Gene3D" id="3.40.50.720">
    <property type="entry name" value="NAD(P)-binding Rossmann-like Domain"/>
    <property type="match status" value="1"/>
</dbReference>
<feature type="domain" description="6-phosphogluconate dehydrogenase NADP-binding" evidence="3">
    <location>
        <begin position="22"/>
        <end position="180"/>
    </location>
</feature>
<dbReference type="Pfam" id="PF03446">
    <property type="entry name" value="NAD_binding_2"/>
    <property type="match status" value="1"/>
</dbReference>
<dbReference type="SUPFAM" id="SSF51735">
    <property type="entry name" value="NAD(P)-binding Rossmann-fold domains"/>
    <property type="match status" value="1"/>
</dbReference>
<dbReference type="Pfam" id="PF14833">
    <property type="entry name" value="NAD_binding_11"/>
    <property type="match status" value="1"/>
</dbReference>
<dbReference type="Gene3D" id="1.10.1040.10">
    <property type="entry name" value="N-(1-d-carboxylethyl)-l-norvaline Dehydrogenase, domain 2"/>
    <property type="match status" value="1"/>
</dbReference>
<dbReference type="Proteomes" id="UP000054387">
    <property type="component" value="Unassembled WGS sequence"/>
</dbReference>
<proteinExistence type="predicted"/>
<evidence type="ECO:0000259" key="3">
    <source>
        <dbReference type="Pfam" id="PF03446"/>
    </source>
</evidence>
<evidence type="ECO:0008006" key="7">
    <source>
        <dbReference type="Google" id="ProtNLM"/>
    </source>
</evidence>
<keyword evidence="1" id="KW-0560">Oxidoreductase</keyword>
<dbReference type="GO" id="GO:0016616">
    <property type="term" value="F:oxidoreductase activity, acting on the CH-OH group of donors, NAD or NADP as acceptor"/>
    <property type="evidence" value="ECO:0007669"/>
    <property type="project" value="TreeGrafter"/>
</dbReference>
<dbReference type="AlphaFoldDB" id="A0A0W1R315"/>
<keyword evidence="6" id="KW-1185">Reference proteome</keyword>
<dbReference type="InterPro" id="IPR008927">
    <property type="entry name" value="6-PGluconate_DH-like_C_sf"/>
</dbReference>
<organism evidence="5 6">
    <name type="scientific">Haloprofundus marisrubri</name>
    <dbReference type="NCBI Taxonomy" id="1514971"/>
    <lineage>
        <taxon>Archaea</taxon>
        <taxon>Methanobacteriati</taxon>
        <taxon>Methanobacteriota</taxon>
        <taxon>Stenosarchaea group</taxon>
        <taxon>Halobacteria</taxon>
        <taxon>Halobacteriales</taxon>
        <taxon>Haloferacaceae</taxon>
        <taxon>Haloprofundus</taxon>
    </lineage>
</organism>
<dbReference type="PANTHER" id="PTHR22981">
    <property type="entry name" value="3-HYDROXYISOBUTYRATE DEHYDROGENASE-RELATED"/>
    <property type="match status" value="1"/>
</dbReference>
<reference evidence="5 6" key="1">
    <citation type="submission" date="2015-12" db="EMBL/GenBank/DDBJ databases">
        <title>Haloprofundus marisrubri gen. nov., sp. nov., an extremely halophilic archaeon isolated from the Discovery deep brine-seawater interface in the Red Sea.</title>
        <authorList>
            <person name="Zhang G."/>
            <person name="Stingl U."/>
            <person name="Rashid M."/>
        </authorList>
    </citation>
    <scope>NUCLEOTIDE SEQUENCE [LARGE SCALE GENOMIC DNA]</scope>
    <source>
        <strain evidence="5 6">SB9</strain>
    </source>
</reference>
<name>A0A0W1R315_9EURY</name>
<sequence length="310" mass="31880">MDNEETANGEPTTGGGVTMSETVGVVGLGNIGGRIAEVLAEAYDIVVFDIDPARVEALEQQGATAADSGADVGERADIVFLSLPSDGALHAATLGEDGVLSGMASGDVLVDTSTVSPGASERVADACEAADVEFLDAPVSGGARNAEKGTLTVLVGGSDETVERVRPVLETISETIHHVGPTGVGVTLKVVNNYVLGLNQLVLFEALSMARAAGVDDETFAETLADSSGASYALDRDMERFVIPDEYDSEFTLSLMRKDVSLAESFAADNDVPLLLGGGSGLYRVGEAMGYGELDASAVVKLYEALGSEP</sequence>